<dbReference type="OrthoDB" id="4578191at2"/>
<reference evidence="1 2" key="1">
    <citation type="submission" date="2019-10" db="EMBL/GenBank/DDBJ databases">
        <title>Genome sequence of Luteimicrobium xylanilyticum HY-24.</title>
        <authorList>
            <person name="Kim D.Y."/>
            <person name="Park H.-Y."/>
        </authorList>
    </citation>
    <scope>NUCLEOTIDE SEQUENCE [LARGE SCALE GENOMIC DNA]</scope>
    <source>
        <strain evidence="1 2">HY-24</strain>
    </source>
</reference>
<dbReference type="EMBL" id="CP045529">
    <property type="protein sequence ID" value="QFV00061.1"/>
    <property type="molecule type" value="Genomic_DNA"/>
</dbReference>
<name>A0A5P9QGB9_9MICO</name>
<organism evidence="1 2">
    <name type="scientific">Luteimicrobium xylanilyticum</name>
    <dbReference type="NCBI Taxonomy" id="1133546"/>
    <lineage>
        <taxon>Bacteria</taxon>
        <taxon>Bacillati</taxon>
        <taxon>Actinomycetota</taxon>
        <taxon>Actinomycetes</taxon>
        <taxon>Micrococcales</taxon>
        <taxon>Luteimicrobium</taxon>
    </lineage>
</organism>
<sequence length="167" mass="17116">MTLTALIPSLRRTLPDPLAPHRWPAGTRATTTDVVVVGASMVELARRCGTPCVHLGVAPAPHACGSTDSDTVTVVVVAVRTAARGLDGALLLELDADLHRVHPVWDEARLVGRASTAPAVVTHAVGPGAPRATAAAHLPADVTTGDLVALPCPGSVALHQVLPRSAR</sequence>
<dbReference type="KEGG" id="lxl:KDY119_03596"/>
<keyword evidence="2" id="KW-1185">Reference proteome</keyword>
<accession>A0A5P9QGB9</accession>
<evidence type="ECO:0000313" key="2">
    <source>
        <dbReference type="Proteomes" id="UP000326702"/>
    </source>
</evidence>
<dbReference type="RefSeq" id="WP_036955585.1">
    <property type="nucleotide sequence ID" value="NZ_BAABIH010000009.1"/>
</dbReference>
<protein>
    <submittedName>
        <fullName evidence="1">Uncharacterized protein</fullName>
    </submittedName>
</protein>
<gene>
    <name evidence="1" type="ORF">KDY119_03596</name>
</gene>
<evidence type="ECO:0000313" key="1">
    <source>
        <dbReference type="EMBL" id="QFV00061.1"/>
    </source>
</evidence>
<proteinExistence type="predicted"/>
<dbReference type="Proteomes" id="UP000326702">
    <property type="component" value="Chromosome"/>
</dbReference>
<dbReference type="AlphaFoldDB" id="A0A5P9QGB9"/>